<accession>A0A072NZZ7</accession>
<evidence type="ECO:0000313" key="4">
    <source>
        <dbReference type="Proteomes" id="UP000027936"/>
    </source>
</evidence>
<feature type="coiled-coil region" evidence="1">
    <location>
        <begin position="175"/>
        <end position="209"/>
    </location>
</feature>
<name>A0A072NZZ7_SCHAZ</name>
<dbReference type="Gene3D" id="1.25.40.10">
    <property type="entry name" value="Tetratricopeptide repeat domain"/>
    <property type="match status" value="1"/>
</dbReference>
<protein>
    <submittedName>
        <fullName evidence="3">Carboxypeptidase regulatory-like domain</fullName>
    </submittedName>
</protein>
<reference evidence="3 4" key="1">
    <citation type="submission" date="2014-04" db="EMBL/GenBank/DDBJ databases">
        <title>Draft genome sequence of Bacillus azotoformans MEV2011, a (co-) denitrifying strain unable to grow in the presence of oxygen.</title>
        <authorList>
            <person name="Nielsen M."/>
            <person name="Schreiber L."/>
            <person name="Finster K."/>
            <person name="Schramm A."/>
        </authorList>
    </citation>
    <scope>NUCLEOTIDE SEQUENCE [LARGE SCALE GENOMIC DNA]</scope>
    <source>
        <strain evidence="3 4">MEV2011</strain>
    </source>
</reference>
<keyword evidence="2" id="KW-1133">Transmembrane helix</keyword>
<dbReference type="GO" id="GO:0030246">
    <property type="term" value="F:carbohydrate binding"/>
    <property type="evidence" value="ECO:0007669"/>
    <property type="project" value="InterPro"/>
</dbReference>
<dbReference type="Gene3D" id="2.60.40.1120">
    <property type="entry name" value="Carboxypeptidase-like, regulatory domain"/>
    <property type="match status" value="1"/>
</dbReference>
<keyword evidence="3" id="KW-0645">Protease</keyword>
<evidence type="ECO:0000256" key="2">
    <source>
        <dbReference type="SAM" id="Phobius"/>
    </source>
</evidence>
<dbReference type="OrthoDB" id="1947780at2"/>
<keyword evidence="3" id="KW-0121">Carboxypeptidase</keyword>
<sequence length="578" mass="66443">MKKQINIIYFIYILVFLFGLLPVASIYLQPRIEMASIDKQLEAGNEPTAKDQIKSLLQQNISDKKKWEIIQKYMIDGDLAHRFDVYIGPSITTWPNPDNPNVFTAEEAIPYLEEYIEDGPVDGYMQSAAKQLAIYYQQQGNSEKADQILVKASVRAISSAEGFYVTDLFMKRVKIALETNNFSKAESIIEELKEQAKQKNTTNADLQTIIPLLEIEKLLHEGKFIQAHEKLNQDVVMLKKQWNEENEKYREMAEQAGQQPPEDLQFENGVFASELLSIKHQLEQAIKLRNTNLASIEGRITKSNGMPMSGVGVFLRNEASVNMSVGRDERHQTLTDENGFYQITGVIPGKYQIHLGLTQAQVDGWAWAMPKDQWIDITGDRRITYNMKFNPLIEIHEPVNYKEIRSKEVRFKWEKVSDADYYDLNLCLEFDNGSTCSSIETNIKQNEFTIPFEELYDKKTGIMFSGDGSQIETVEPGSLLGFTNSNGEFSWYVRAYDKDDSVITQSNGYTLNKRLLDKAPIFYLKERELTKADQLLLDRKIPEAFELYKQTVKENPNDTHSQRMVTRLSEFVKDIEGK</sequence>
<feature type="transmembrane region" description="Helical" evidence="2">
    <location>
        <begin position="7"/>
        <end position="28"/>
    </location>
</feature>
<dbReference type="InterPro" id="IPR011990">
    <property type="entry name" value="TPR-like_helical_dom_sf"/>
</dbReference>
<proteinExistence type="predicted"/>
<keyword evidence="2" id="KW-0472">Membrane</keyword>
<dbReference type="GO" id="GO:0004180">
    <property type="term" value="F:carboxypeptidase activity"/>
    <property type="evidence" value="ECO:0007669"/>
    <property type="project" value="UniProtKB-KW"/>
</dbReference>
<dbReference type="AlphaFoldDB" id="A0A072NZZ7"/>
<gene>
    <name evidence="3" type="ORF">M670_02034</name>
</gene>
<organism evidence="3 4">
    <name type="scientific">Schinkia azotoformans MEV2011</name>
    <dbReference type="NCBI Taxonomy" id="1348973"/>
    <lineage>
        <taxon>Bacteria</taxon>
        <taxon>Bacillati</taxon>
        <taxon>Bacillota</taxon>
        <taxon>Bacilli</taxon>
        <taxon>Bacillales</taxon>
        <taxon>Bacillaceae</taxon>
        <taxon>Calidifontibacillus/Schinkia group</taxon>
        <taxon>Schinkia</taxon>
    </lineage>
</organism>
<dbReference type="InterPro" id="IPR013784">
    <property type="entry name" value="Carb-bd-like_fold"/>
</dbReference>
<keyword evidence="1" id="KW-0175">Coiled coil</keyword>
<dbReference type="Pfam" id="PF13620">
    <property type="entry name" value="CarboxypepD_reg"/>
    <property type="match status" value="1"/>
</dbReference>
<evidence type="ECO:0000256" key="1">
    <source>
        <dbReference type="SAM" id="Coils"/>
    </source>
</evidence>
<dbReference type="EMBL" id="JJRY01000006">
    <property type="protein sequence ID" value="KEF38820.1"/>
    <property type="molecule type" value="Genomic_DNA"/>
</dbReference>
<keyword evidence="3" id="KW-0378">Hydrolase</keyword>
<evidence type="ECO:0000313" key="3">
    <source>
        <dbReference type="EMBL" id="KEF38820.1"/>
    </source>
</evidence>
<dbReference type="RefSeq" id="WP_035195363.1">
    <property type="nucleotide sequence ID" value="NZ_JJRY01000006.1"/>
</dbReference>
<dbReference type="SUPFAM" id="SSF49452">
    <property type="entry name" value="Starch-binding domain-like"/>
    <property type="match status" value="1"/>
</dbReference>
<comment type="caution">
    <text evidence="3">The sequence shown here is derived from an EMBL/GenBank/DDBJ whole genome shotgun (WGS) entry which is preliminary data.</text>
</comment>
<dbReference type="Proteomes" id="UP000027936">
    <property type="component" value="Unassembled WGS sequence"/>
</dbReference>
<keyword evidence="2" id="KW-0812">Transmembrane</keyword>
<dbReference type="PATRIC" id="fig|1348973.3.peg.1982"/>